<evidence type="ECO:0000259" key="1">
    <source>
        <dbReference type="Pfam" id="PF04909"/>
    </source>
</evidence>
<proteinExistence type="predicted"/>
<protein>
    <submittedName>
        <fullName evidence="2">Amidohydrolase family protein</fullName>
    </submittedName>
</protein>
<dbReference type="Gene3D" id="3.20.20.140">
    <property type="entry name" value="Metal-dependent hydrolases"/>
    <property type="match status" value="1"/>
</dbReference>
<gene>
    <name evidence="2" type="ORF">IQ782_22185</name>
</gene>
<evidence type="ECO:0000313" key="2">
    <source>
        <dbReference type="EMBL" id="MBE9639570.1"/>
    </source>
</evidence>
<dbReference type="PANTHER" id="PTHR35563">
    <property type="entry name" value="BARREL METAL-DEPENDENT HYDROLASE, PUTATIVE (AFU_ORTHOLOGUE AFUA_1G16240)-RELATED"/>
    <property type="match status" value="1"/>
</dbReference>
<dbReference type="InterPro" id="IPR052358">
    <property type="entry name" value="Aro_Compnd_Degr_Hydrolases"/>
</dbReference>
<reference evidence="2 3" key="1">
    <citation type="journal article" date="2021" name="Int. J. Syst. Evol. Microbiol.">
        <title>Salipiger mangrovisoli sp. nov., isolated from mangrove soil and the proposal for the reclassification of Paraphaeobacter pallidus as Salipiger pallidus comb. nov.</title>
        <authorList>
            <person name="Du J."/>
            <person name="Liu Y."/>
            <person name="Pei T."/>
            <person name="Deng M.R."/>
            <person name="Zhu H."/>
        </authorList>
    </citation>
    <scope>NUCLEOTIDE SEQUENCE [LARGE SCALE GENOMIC DNA]</scope>
    <source>
        <strain evidence="2 3">6D45A</strain>
    </source>
</reference>
<feature type="domain" description="Amidohydrolase-related" evidence="1">
    <location>
        <begin position="4"/>
        <end position="268"/>
    </location>
</feature>
<organism evidence="2 3">
    <name type="scientific">Salipiger mangrovisoli</name>
    <dbReference type="NCBI Taxonomy" id="2865933"/>
    <lineage>
        <taxon>Bacteria</taxon>
        <taxon>Pseudomonadati</taxon>
        <taxon>Pseudomonadota</taxon>
        <taxon>Alphaproteobacteria</taxon>
        <taxon>Rhodobacterales</taxon>
        <taxon>Roseobacteraceae</taxon>
        <taxon>Salipiger</taxon>
    </lineage>
</organism>
<comment type="caution">
    <text evidence="2">The sequence shown here is derived from an EMBL/GenBank/DDBJ whole genome shotgun (WGS) entry which is preliminary data.</text>
</comment>
<dbReference type="InterPro" id="IPR032466">
    <property type="entry name" value="Metal_Hydrolase"/>
</dbReference>
<dbReference type="Proteomes" id="UP000607796">
    <property type="component" value="Unassembled WGS sequence"/>
</dbReference>
<evidence type="ECO:0000313" key="3">
    <source>
        <dbReference type="Proteomes" id="UP000607796"/>
    </source>
</evidence>
<dbReference type="PANTHER" id="PTHR35563:SF2">
    <property type="entry name" value="BARREL METAL-DEPENDENT HYDROLASE, PUTATIVE (AFU_ORTHOLOGUE AFUA_1G16240)-RELATED"/>
    <property type="match status" value="1"/>
</dbReference>
<name>A0ABR9X7J5_9RHOB</name>
<dbReference type="InterPro" id="IPR006680">
    <property type="entry name" value="Amidohydro-rel"/>
</dbReference>
<keyword evidence="3" id="KW-1185">Reference proteome</keyword>
<sequence length="270" mass="29018">MTACDSHLHVYDARFPAARGATVPMGLTLEDYLAARAAYGTKRAVLVQAKVFGTDNACLVDALHRLDGDGRGVAVVDPAVPDAELEALHAAGVRGLRFSLWNPSNAVARPEDISTLAARVAPLGWHLQLHMHAEQTLAAAQLLEDLACPVVFDHMGRIPQRSEPQDHPAFGLIAGLAREGRAWVKLSGPYLNRREGPEGASDALALARAWIAAVPDRLVWGSDWPHITEQPTPPAPATIAATLTDWCDGDAALIDRIARQTPARLYGFET</sequence>
<dbReference type="SUPFAM" id="SSF51556">
    <property type="entry name" value="Metallo-dependent hydrolases"/>
    <property type="match status" value="1"/>
</dbReference>
<dbReference type="RefSeq" id="WP_194136852.1">
    <property type="nucleotide sequence ID" value="NZ_JADFFK010000020.1"/>
</dbReference>
<accession>A0ABR9X7J5</accession>
<dbReference type="Pfam" id="PF04909">
    <property type="entry name" value="Amidohydro_2"/>
    <property type="match status" value="1"/>
</dbReference>
<dbReference type="EMBL" id="JADFFK010000020">
    <property type="protein sequence ID" value="MBE9639570.1"/>
    <property type="molecule type" value="Genomic_DNA"/>
</dbReference>